<accession>A0A239X4S3</accession>
<evidence type="ECO:0000256" key="4">
    <source>
        <dbReference type="ARBA" id="ARBA00022475"/>
    </source>
</evidence>
<dbReference type="InterPro" id="IPR004626">
    <property type="entry name" value="RarD"/>
</dbReference>
<dbReference type="InterPro" id="IPR037185">
    <property type="entry name" value="EmrE-like"/>
</dbReference>
<sequence>MVLASVFITLNWIAYIWAVTHHQATEASLGYYVMPLVSIVLSVLFLKESLTRATRLALLLAAVGVAILIYQTGSLPTITLILTFSFALYGLIKKGISLSSDVAMLFESGMILPLSVLYLLFGSTTSLSQLLLRETVLVILSGVVTAIPLLLFSEGVK</sequence>
<feature type="domain" description="EamA" evidence="9">
    <location>
        <begin position="3"/>
        <end position="69"/>
    </location>
</feature>
<organism evidence="10 11">
    <name type="scientific">Streptococcus acidominimus</name>
    <dbReference type="NCBI Taxonomy" id="1326"/>
    <lineage>
        <taxon>Bacteria</taxon>
        <taxon>Bacillati</taxon>
        <taxon>Bacillota</taxon>
        <taxon>Bacilli</taxon>
        <taxon>Lactobacillales</taxon>
        <taxon>Streptococcaceae</taxon>
        <taxon>Streptococcus</taxon>
    </lineage>
</organism>
<keyword evidence="6 8" id="KW-1133">Transmembrane helix</keyword>
<evidence type="ECO:0000313" key="11">
    <source>
        <dbReference type="Proteomes" id="UP000215144"/>
    </source>
</evidence>
<feature type="transmembrane region" description="Helical" evidence="8">
    <location>
        <begin position="53"/>
        <end position="70"/>
    </location>
</feature>
<name>A0A239X4S3_STRAI</name>
<evidence type="ECO:0000256" key="2">
    <source>
        <dbReference type="ARBA" id="ARBA00007362"/>
    </source>
</evidence>
<keyword evidence="4" id="KW-1003">Cell membrane</keyword>
<keyword evidence="3" id="KW-0813">Transport</keyword>
<dbReference type="InterPro" id="IPR000620">
    <property type="entry name" value="EamA_dom"/>
</dbReference>
<gene>
    <name evidence="10" type="primary">rarD</name>
    <name evidence="10" type="ORF">SAMEA4504048_01394</name>
</gene>
<proteinExistence type="inferred from homology"/>
<evidence type="ECO:0000313" key="10">
    <source>
        <dbReference type="EMBL" id="SNV41741.1"/>
    </source>
</evidence>
<evidence type="ECO:0000259" key="9">
    <source>
        <dbReference type="Pfam" id="PF00892"/>
    </source>
</evidence>
<evidence type="ECO:0000256" key="6">
    <source>
        <dbReference type="ARBA" id="ARBA00022989"/>
    </source>
</evidence>
<dbReference type="KEGG" id="saco:SAME_01394"/>
<dbReference type="SUPFAM" id="SSF103481">
    <property type="entry name" value="Multidrug resistance efflux transporter EmrE"/>
    <property type="match status" value="1"/>
</dbReference>
<dbReference type="AlphaFoldDB" id="A0A239X4S3"/>
<dbReference type="EMBL" id="LT906454">
    <property type="protein sequence ID" value="SNV41741.1"/>
    <property type="molecule type" value="Genomic_DNA"/>
</dbReference>
<dbReference type="NCBIfam" id="TIGR00688">
    <property type="entry name" value="rarD"/>
    <property type="match status" value="1"/>
</dbReference>
<dbReference type="GO" id="GO:0005886">
    <property type="term" value="C:plasma membrane"/>
    <property type="evidence" value="ECO:0007669"/>
    <property type="project" value="UniProtKB-SubCell"/>
</dbReference>
<protein>
    <submittedName>
        <fullName evidence="10">RarD protein</fullName>
    </submittedName>
</protein>
<keyword evidence="7 8" id="KW-0472">Membrane</keyword>
<keyword evidence="5 8" id="KW-0812">Transmembrane</keyword>
<evidence type="ECO:0000256" key="1">
    <source>
        <dbReference type="ARBA" id="ARBA00004651"/>
    </source>
</evidence>
<feature type="transmembrane region" description="Helical" evidence="8">
    <location>
        <begin position="104"/>
        <end position="123"/>
    </location>
</feature>
<feature type="transmembrane region" description="Helical" evidence="8">
    <location>
        <begin position="28"/>
        <end position="46"/>
    </location>
</feature>
<comment type="subcellular location">
    <subcellularLocation>
        <location evidence="1">Cell membrane</location>
        <topology evidence="1">Multi-pass membrane protein</topology>
    </subcellularLocation>
</comment>
<evidence type="ECO:0000256" key="7">
    <source>
        <dbReference type="ARBA" id="ARBA00023136"/>
    </source>
</evidence>
<dbReference type="Proteomes" id="UP000215144">
    <property type="component" value="Chromosome 1"/>
</dbReference>
<evidence type="ECO:0000256" key="5">
    <source>
        <dbReference type="ARBA" id="ARBA00022692"/>
    </source>
</evidence>
<dbReference type="Pfam" id="PF00892">
    <property type="entry name" value="EamA"/>
    <property type="match status" value="1"/>
</dbReference>
<evidence type="ECO:0000256" key="8">
    <source>
        <dbReference type="SAM" id="Phobius"/>
    </source>
</evidence>
<evidence type="ECO:0000256" key="3">
    <source>
        <dbReference type="ARBA" id="ARBA00022448"/>
    </source>
</evidence>
<feature type="transmembrane region" description="Helical" evidence="8">
    <location>
        <begin position="135"/>
        <end position="152"/>
    </location>
</feature>
<reference evidence="10 11" key="1">
    <citation type="submission" date="2017-06" db="EMBL/GenBank/DDBJ databases">
        <authorList>
            <consortium name="Pathogen Informatics"/>
        </authorList>
    </citation>
    <scope>NUCLEOTIDE SEQUENCE [LARGE SCALE GENOMIC DNA]</scope>
    <source>
        <strain evidence="10 11">NCTC11291</strain>
    </source>
</reference>
<comment type="similarity">
    <text evidence="2">Belongs to the EamA transporter family.</text>
</comment>